<dbReference type="GO" id="GO:0005886">
    <property type="term" value="C:plasma membrane"/>
    <property type="evidence" value="ECO:0007669"/>
    <property type="project" value="UniProtKB-SubCell"/>
</dbReference>
<protein>
    <submittedName>
        <fullName evidence="7">Polysaccharide biosynthesis protein</fullName>
    </submittedName>
</protein>
<name>A0AAX3FLI0_ACTEU</name>
<feature type="transmembrane region" description="Helical" evidence="6">
    <location>
        <begin position="224"/>
        <end position="250"/>
    </location>
</feature>
<sequence length="394" mass="45357">MKKVFFLLLLKAIGAGSSLLLGMAISRYFGVDILGQYGLVTTYILILSLVANWGNYVHIIEFNQRTIRPQFLGFWALTSCLITAFSVWLFQFEFGLWYIGFVVLFYSFFYCKSSIFIVNQMQYLNTSIDDGLRYLLPLIFILAFSYFMEGVDFFWLYFYATFSLFLFSACLTKKYVKNDSKSTAYHYKDLLKYGTIPTLSALFVLLNAQFDRIILSYFVEDKAVGVYIICYSFMALISYFSASVMAVVTPNIVNLYKQQEYTKLYHYTKKYTVFLCVFSFSIVAISALIGDFLFYLYSVENTYEGYVSLLILMLGVSFSQIWGFGMTLASYTENKKILLKYQAIVFCISALLCIFLAHLYGIIGAAISTALGVNMIKALVWNYYRRENIKLGII</sequence>
<evidence type="ECO:0000256" key="4">
    <source>
        <dbReference type="ARBA" id="ARBA00022989"/>
    </source>
</evidence>
<organism evidence="7 8">
    <name type="scientific">Actinobacillus equuli</name>
    <dbReference type="NCBI Taxonomy" id="718"/>
    <lineage>
        <taxon>Bacteria</taxon>
        <taxon>Pseudomonadati</taxon>
        <taxon>Pseudomonadota</taxon>
        <taxon>Gammaproteobacteria</taxon>
        <taxon>Pasteurellales</taxon>
        <taxon>Pasteurellaceae</taxon>
        <taxon>Actinobacillus</taxon>
    </lineage>
</organism>
<evidence type="ECO:0000256" key="2">
    <source>
        <dbReference type="ARBA" id="ARBA00022475"/>
    </source>
</evidence>
<reference evidence="7 8" key="1">
    <citation type="submission" date="2018-12" db="EMBL/GenBank/DDBJ databases">
        <authorList>
            <consortium name="Pathogen Informatics"/>
        </authorList>
    </citation>
    <scope>NUCLEOTIDE SEQUENCE [LARGE SCALE GENOMIC DNA]</scope>
    <source>
        <strain evidence="7 8">NCTC8529</strain>
    </source>
</reference>
<gene>
    <name evidence="7" type="ORF">NCTC8529_01564</name>
</gene>
<feature type="transmembrane region" description="Helical" evidence="6">
    <location>
        <begin position="38"/>
        <end position="59"/>
    </location>
</feature>
<feature type="transmembrane region" description="Helical" evidence="6">
    <location>
        <begin position="193"/>
        <end position="218"/>
    </location>
</feature>
<feature type="transmembrane region" description="Helical" evidence="6">
    <location>
        <begin position="131"/>
        <end position="148"/>
    </location>
</feature>
<dbReference type="EMBL" id="LR134310">
    <property type="protein sequence ID" value="VEE91881.1"/>
    <property type="molecule type" value="Genomic_DNA"/>
</dbReference>
<accession>A0AAX3FLI0</accession>
<dbReference type="PANTHER" id="PTHR30250">
    <property type="entry name" value="PST FAMILY PREDICTED COLANIC ACID TRANSPORTER"/>
    <property type="match status" value="1"/>
</dbReference>
<evidence type="ECO:0000256" key="1">
    <source>
        <dbReference type="ARBA" id="ARBA00004651"/>
    </source>
</evidence>
<feature type="transmembrane region" description="Helical" evidence="6">
    <location>
        <begin position="271"/>
        <end position="297"/>
    </location>
</feature>
<keyword evidence="2" id="KW-1003">Cell membrane</keyword>
<dbReference type="AlphaFoldDB" id="A0AAX3FLI0"/>
<dbReference type="PANTHER" id="PTHR30250:SF11">
    <property type="entry name" value="O-ANTIGEN TRANSPORTER-RELATED"/>
    <property type="match status" value="1"/>
</dbReference>
<feature type="transmembrane region" description="Helical" evidence="6">
    <location>
        <begin position="309"/>
        <end position="331"/>
    </location>
</feature>
<evidence type="ECO:0000256" key="5">
    <source>
        <dbReference type="ARBA" id="ARBA00023136"/>
    </source>
</evidence>
<dbReference type="InterPro" id="IPR050833">
    <property type="entry name" value="Poly_Biosynth_Transport"/>
</dbReference>
<comment type="subcellular location">
    <subcellularLocation>
        <location evidence="1">Cell membrane</location>
        <topology evidence="1">Multi-pass membrane protein</topology>
    </subcellularLocation>
</comment>
<evidence type="ECO:0000256" key="6">
    <source>
        <dbReference type="SAM" id="Phobius"/>
    </source>
</evidence>
<evidence type="ECO:0000256" key="3">
    <source>
        <dbReference type="ARBA" id="ARBA00022692"/>
    </source>
</evidence>
<keyword evidence="3 6" id="KW-0812">Transmembrane</keyword>
<dbReference type="RefSeq" id="WP_039195927.1">
    <property type="nucleotide sequence ID" value="NZ_LR134310.1"/>
</dbReference>
<feature type="transmembrane region" description="Helical" evidence="6">
    <location>
        <begin position="338"/>
        <end position="357"/>
    </location>
</feature>
<proteinExistence type="predicted"/>
<feature type="transmembrane region" description="Helical" evidence="6">
    <location>
        <begin position="96"/>
        <end position="119"/>
    </location>
</feature>
<keyword evidence="4 6" id="KW-1133">Transmembrane helix</keyword>
<dbReference type="Proteomes" id="UP000268529">
    <property type="component" value="Chromosome"/>
</dbReference>
<feature type="transmembrane region" description="Helical" evidence="6">
    <location>
        <begin position="71"/>
        <end position="90"/>
    </location>
</feature>
<feature type="transmembrane region" description="Helical" evidence="6">
    <location>
        <begin position="154"/>
        <end position="172"/>
    </location>
</feature>
<evidence type="ECO:0000313" key="7">
    <source>
        <dbReference type="EMBL" id="VEE91881.1"/>
    </source>
</evidence>
<dbReference type="GeneID" id="92744173"/>
<evidence type="ECO:0000313" key="8">
    <source>
        <dbReference type="Proteomes" id="UP000268529"/>
    </source>
</evidence>
<keyword evidence="5 6" id="KW-0472">Membrane</keyword>